<evidence type="ECO:0000313" key="1">
    <source>
        <dbReference type="EMBL" id="CAB4145098.1"/>
    </source>
</evidence>
<dbReference type="EMBL" id="LR796839">
    <property type="protein sequence ID" value="CAB4169029.1"/>
    <property type="molecule type" value="Genomic_DNA"/>
</dbReference>
<sequence length="127" mass="14138">MNMLKTPPTITPAGARLVRGIVSAHDLEEKPTLEDLAEQRMHAKRKLLFTGRKAASFEKRAARHAQIIEYLKTGKFIDDQISKALNIPFGTAKNDLDLLKAVGSIQAGKIEKKSRNNRAPTAYWVEA</sequence>
<dbReference type="EMBL" id="LR797237">
    <property type="protein sequence ID" value="CAB4195686.1"/>
    <property type="molecule type" value="Genomic_DNA"/>
</dbReference>
<organism evidence="5">
    <name type="scientific">uncultured Caudovirales phage</name>
    <dbReference type="NCBI Taxonomy" id="2100421"/>
    <lineage>
        <taxon>Viruses</taxon>
        <taxon>Duplodnaviria</taxon>
        <taxon>Heunggongvirae</taxon>
        <taxon>Uroviricota</taxon>
        <taxon>Caudoviricetes</taxon>
        <taxon>Peduoviridae</taxon>
        <taxon>Maltschvirus</taxon>
        <taxon>Maltschvirus maltsch</taxon>
    </lineage>
</organism>
<evidence type="ECO:0000313" key="5">
    <source>
        <dbReference type="EMBL" id="CAB4221871.1"/>
    </source>
</evidence>
<evidence type="ECO:0000313" key="3">
    <source>
        <dbReference type="EMBL" id="CAB4180785.1"/>
    </source>
</evidence>
<reference evidence="5" key="1">
    <citation type="submission" date="2020-05" db="EMBL/GenBank/DDBJ databases">
        <authorList>
            <person name="Chiriac C."/>
            <person name="Salcher M."/>
            <person name="Ghai R."/>
            <person name="Kavagutti S V."/>
        </authorList>
    </citation>
    <scope>NUCLEOTIDE SEQUENCE</scope>
</reference>
<dbReference type="EMBL" id="LR796442">
    <property type="protein sequence ID" value="CAB4145098.1"/>
    <property type="molecule type" value="Genomic_DNA"/>
</dbReference>
<dbReference type="EMBL" id="LR797507">
    <property type="protein sequence ID" value="CAB4221871.1"/>
    <property type="molecule type" value="Genomic_DNA"/>
</dbReference>
<evidence type="ECO:0000313" key="4">
    <source>
        <dbReference type="EMBL" id="CAB4195686.1"/>
    </source>
</evidence>
<gene>
    <name evidence="3" type="ORF">UFOVP1053_45</name>
    <name evidence="4" type="ORF">UFOVP1297_29</name>
    <name evidence="5" type="ORF">UFOVP1647_7</name>
    <name evidence="1" type="ORF">UFOVP472_45</name>
    <name evidence="2" type="ORF">UFOVP891_23</name>
</gene>
<accession>A0A6J5T4A7</accession>
<proteinExistence type="predicted"/>
<name>A0A6J5T4A7_9CAUD</name>
<evidence type="ECO:0000313" key="2">
    <source>
        <dbReference type="EMBL" id="CAB4169029.1"/>
    </source>
</evidence>
<protein>
    <submittedName>
        <fullName evidence="5">Uncharacterized protein</fullName>
    </submittedName>
</protein>
<dbReference type="EMBL" id="LR797004">
    <property type="protein sequence ID" value="CAB4180785.1"/>
    <property type="molecule type" value="Genomic_DNA"/>
</dbReference>